<gene>
    <name evidence="1" type="ORF">IYQ_09937</name>
</gene>
<name>A0ABP2N1S3_AERSS</name>
<proteinExistence type="predicted"/>
<comment type="caution">
    <text evidence="1">The sequence shown here is derived from an EMBL/GenBank/DDBJ whole genome shotgun (WGS) entry which is preliminary data.</text>
</comment>
<organism evidence="1 2">
    <name type="scientific">Aeromonas salmonicida subsp. salmonicida 01-B526</name>
    <dbReference type="NCBI Taxonomy" id="1076135"/>
    <lineage>
        <taxon>Bacteria</taxon>
        <taxon>Pseudomonadati</taxon>
        <taxon>Pseudomonadota</taxon>
        <taxon>Gammaproteobacteria</taxon>
        <taxon>Aeromonadales</taxon>
        <taxon>Aeromonadaceae</taxon>
        <taxon>Aeromonas</taxon>
    </lineage>
</organism>
<evidence type="ECO:0000313" key="2">
    <source>
        <dbReference type="Proteomes" id="UP000006428"/>
    </source>
</evidence>
<dbReference type="Proteomes" id="UP000006428">
    <property type="component" value="Unassembled WGS sequence"/>
</dbReference>
<dbReference type="EMBL" id="AGVO01000033">
    <property type="protein sequence ID" value="EHI52659.1"/>
    <property type="molecule type" value="Genomic_DNA"/>
</dbReference>
<accession>A0ABP2N1S3</accession>
<sequence length="30" mass="3336">MSQTPNDYHNRVCLNVLPGSKQQAVVEGHI</sequence>
<reference evidence="1 2" key="1">
    <citation type="journal article" date="2012" name="Front. Microbiol.">
        <title>Draft Genome Sequence of the Virulent Strain 01-B526 of the Fish Pathogen Aeromonas salmonicida.</title>
        <authorList>
            <person name="Charette S.J."/>
            <person name="Brochu F."/>
            <person name="Boyle B."/>
            <person name="Filion G."/>
            <person name="Tanaka K.H."/>
            <person name="Derome N."/>
        </authorList>
    </citation>
    <scope>NUCLEOTIDE SEQUENCE [LARGE SCALE GENOMIC DNA]</scope>
    <source>
        <strain evidence="1 2">01-B526</strain>
    </source>
</reference>
<evidence type="ECO:0000313" key="1">
    <source>
        <dbReference type="EMBL" id="EHI52659.1"/>
    </source>
</evidence>
<protein>
    <submittedName>
        <fullName evidence="1">Uncharacterized protein</fullName>
    </submittedName>
</protein>
<keyword evidence="2" id="KW-1185">Reference proteome</keyword>